<proteinExistence type="predicted"/>
<feature type="region of interest" description="Disordered" evidence="1">
    <location>
        <begin position="74"/>
        <end position="98"/>
    </location>
</feature>
<sequence>MNPDDLTQIMQKAFRTTLGATSFFMETLQDSSKRDENLNKLNSDFNQLTEEWAERGEMTEQEARSFVDIILNQQNTQANTDSTTVSSSPNSASGLAQSDIQRDLLELTQEIANLRNDLQQSQELDSQN</sequence>
<dbReference type="eggNOG" id="COG3937">
    <property type="taxonomic scope" value="Bacteria"/>
</dbReference>
<evidence type="ECO:0000313" key="2">
    <source>
        <dbReference type="EMBL" id="ABG52060.1"/>
    </source>
</evidence>
<dbReference type="AlphaFoldDB" id="Q110L4"/>
<dbReference type="EMBL" id="CP000393">
    <property type="protein sequence ID" value="ABG52060.1"/>
    <property type="molecule type" value="Genomic_DNA"/>
</dbReference>
<dbReference type="OrthoDB" id="560634at2"/>
<evidence type="ECO:0000256" key="1">
    <source>
        <dbReference type="SAM" id="MobiDB-lite"/>
    </source>
</evidence>
<protein>
    <submittedName>
        <fullName evidence="2">Uncharacterized protein</fullName>
    </submittedName>
</protein>
<organism evidence="2">
    <name type="scientific">Trichodesmium erythraeum (strain IMS101)</name>
    <dbReference type="NCBI Taxonomy" id="203124"/>
    <lineage>
        <taxon>Bacteria</taxon>
        <taxon>Bacillati</taxon>
        <taxon>Cyanobacteriota</taxon>
        <taxon>Cyanophyceae</taxon>
        <taxon>Oscillatoriophycideae</taxon>
        <taxon>Oscillatoriales</taxon>
        <taxon>Microcoleaceae</taxon>
        <taxon>Trichodesmium</taxon>
    </lineage>
</organism>
<dbReference type="HOGENOM" id="CLU_155150_0_0_3"/>
<gene>
    <name evidence="2" type="ordered locus">Tery_2890</name>
</gene>
<feature type="compositionally biased region" description="Low complexity" evidence="1">
    <location>
        <begin position="80"/>
        <end position="93"/>
    </location>
</feature>
<name>Q110L4_TRIEI</name>
<accession>Q110L4</accession>
<dbReference type="KEGG" id="ter:Tery_2890"/>
<reference evidence="2" key="1">
    <citation type="submission" date="2006-06" db="EMBL/GenBank/DDBJ databases">
        <title>Complete sequence of Trichodesmium erythraeum IMS101.</title>
        <authorList>
            <consortium name="US DOE Joint Genome Institute"/>
            <person name="Copeland A."/>
            <person name="Lucas S."/>
            <person name="Lapidus A."/>
            <person name="Barry K."/>
            <person name="Detter J.C."/>
            <person name="Glavina del Rio T."/>
            <person name="Hammon N."/>
            <person name="Israni S."/>
            <person name="Dalin E."/>
            <person name="Tice H."/>
            <person name="Pitluck S."/>
            <person name="Kiss H."/>
            <person name="Munk A.C."/>
            <person name="Brettin T."/>
            <person name="Bruce D."/>
            <person name="Han C."/>
            <person name="Tapia R."/>
            <person name="Gilna P."/>
            <person name="Schmutz J."/>
            <person name="Larimer F."/>
            <person name="Land M."/>
            <person name="Hauser L."/>
            <person name="Kyrpides N."/>
            <person name="Kim E."/>
            <person name="Richardson P."/>
        </authorList>
    </citation>
    <scope>NUCLEOTIDE SEQUENCE [LARGE SCALE GENOMIC DNA]</scope>
    <source>
        <strain evidence="2">IMS101</strain>
    </source>
</reference>